<dbReference type="Pfam" id="PF18864">
    <property type="entry name" value="AbiTii"/>
    <property type="match status" value="1"/>
</dbReference>
<name>A0A4R6LPJ4_9FIRM</name>
<feature type="domain" description="AbiTii" evidence="1">
    <location>
        <begin position="3"/>
        <end position="175"/>
    </location>
</feature>
<dbReference type="InterPro" id="IPR041304">
    <property type="entry name" value="AbiTii"/>
</dbReference>
<sequence length="182" mass="21053">MESIVLELQQESLSNKNNISDLLRKSYVVARKLNIPEFKAWLEKEMNGYSESDDIPDYRVIPGQLKGQHPLRGWQTILGFMSSMKIHLKISELENDLNTSGRLALSIDDQTKNKIYENSNMRYKTEIVFFIDKSSVKGLIDTVRNIILNWTLKLEEDGILGEDMLFSHEEKEKALNCIMNLN</sequence>
<evidence type="ECO:0000259" key="1">
    <source>
        <dbReference type="Pfam" id="PF18864"/>
    </source>
</evidence>
<evidence type="ECO:0000313" key="2">
    <source>
        <dbReference type="EMBL" id="TDO89319.1"/>
    </source>
</evidence>
<protein>
    <recommendedName>
        <fullName evidence="1">AbiTii domain-containing protein</fullName>
    </recommendedName>
</protein>
<reference evidence="2 3" key="1">
    <citation type="submission" date="2019-03" db="EMBL/GenBank/DDBJ databases">
        <title>Subsurface microbial communities from deep shales in Ohio and West Virginia, USA.</title>
        <authorList>
            <person name="Wrighton K."/>
        </authorList>
    </citation>
    <scope>NUCLEOTIDE SEQUENCE [LARGE SCALE GENOMIC DNA]</scope>
    <source>
        <strain evidence="2 3">MA284_T2</strain>
    </source>
</reference>
<accession>A0A4R6LPJ4</accession>
<dbReference type="EMBL" id="SNWX01000012">
    <property type="protein sequence ID" value="TDO89319.1"/>
    <property type="molecule type" value="Genomic_DNA"/>
</dbReference>
<evidence type="ECO:0000313" key="3">
    <source>
        <dbReference type="Proteomes" id="UP000295064"/>
    </source>
</evidence>
<dbReference type="OrthoDB" id="6360084at2"/>
<dbReference type="AlphaFoldDB" id="A0A4R6LPJ4"/>
<proteinExistence type="predicted"/>
<comment type="caution">
    <text evidence="2">The sequence shown here is derived from an EMBL/GenBank/DDBJ whole genome shotgun (WGS) entry which is preliminary data.</text>
</comment>
<dbReference type="RefSeq" id="WP_133515133.1">
    <property type="nucleotide sequence ID" value="NZ_SNWX01000012.1"/>
</dbReference>
<organism evidence="2 3">
    <name type="scientific">Halanaerobium saccharolyticum</name>
    <dbReference type="NCBI Taxonomy" id="43595"/>
    <lineage>
        <taxon>Bacteria</taxon>
        <taxon>Bacillati</taxon>
        <taxon>Bacillota</taxon>
        <taxon>Clostridia</taxon>
        <taxon>Halanaerobiales</taxon>
        <taxon>Halanaerobiaceae</taxon>
        <taxon>Halanaerobium</taxon>
    </lineage>
</organism>
<dbReference type="Proteomes" id="UP000295064">
    <property type="component" value="Unassembled WGS sequence"/>
</dbReference>
<gene>
    <name evidence="2" type="ORF">DFR79_11273</name>
</gene>